<proteinExistence type="predicted"/>
<name>A0ABQ9HCI5_9NEOP</name>
<protein>
    <submittedName>
        <fullName evidence="2">Uncharacterized protein</fullName>
    </submittedName>
</protein>
<evidence type="ECO:0000313" key="2">
    <source>
        <dbReference type="EMBL" id="KAJ8881990.1"/>
    </source>
</evidence>
<gene>
    <name evidence="2" type="ORF">PR048_018478</name>
</gene>
<dbReference type="Proteomes" id="UP001159363">
    <property type="component" value="Chromosome 5"/>
</dbReference>
<organism evidence="2 3">
    <name type="scientific">Dryococelus australis</name>
    <dbReference type="NCBI Taxonomy" id="614101"/>
    <lineage>
        <taxon>Eukaryota</taxon>
        <taxon>Metazoa</taxon>
        <taxon>Ecdysozoa</taxon>
        <taxon>Arthropoda</taxon>
        <taxon>Hexapoda</taxon>
        <taxon>Insecta</taxon>
        <taxon>Pterygota</taxon>
        <taxon>Neoptera</taxon>
        <taxon>Polyneoptera</taxon>
        <taxon>Phasmatodea</taxon>
        <taxon>Verophasmatodea</taxon>
        <taxon>Anareolatae</taxon>
        <taxon>Phasmatidae</taxon>
        <taxon>Eurycanthinae</taxon>
        <taxon>Dryococelus</taxon>
    </lineage>
</organism>
<feature type="region of interest" description="Disordered" evidence="1">
    <location>
        <begin position="28"/>
        <end position="48"/>
    </location>
</feature>
<sequence>MTTSRQDTCAAVEASVLQEVTAETSTRACNPNNHNANSCQSAKLSDTDTNKRHPECARLLEVFSTLRQRLLIGIRNDKACGPPYMSISHTAMFILNSGIKREIGLTENFRKALKNAHFTVDSLYQISQHVESSCKGRRALMGRTTSTFTAVIKYWNYRKRTLHDGYRPPTTIKCWRTCLPTPHYFSSLPLHSLFSAPQPKPPPAHEHANENPSLHSSADIIPSSVFLLFVSPPPRVGEYVPRPSPFPLHSTTIRSKCDAECKFLRKEHTLHARPVAYLKDPISKHSDIAENGLLKAPCIKMRIGAAVVERLDCYFPPREGEPGSIPCQAIPRSSYVGLAPDDAAGHPLPPHFCSGIAPSSPQSPSSALKTPLLRAAQISSLSTICFEFFSYRDEDRIDLILQSGRPEAFTDKEEIRIVRRLKKNLRLRAPKLCAEVYESTVKKVNPQTIRVIKRAGLNGRVARKKSHVSTKKIRGRELCSENNRMKRGGTTWENNGVAQTKYRNESKQFPTDSQKRWRRYDGLEVHGGDWAFVCRNWNFTPRSRSTQLGVLRIRHCDYAPGTAVGHVVHLSCQTNYVLYKQQGLAYWHALQKRHRPYAQDSQLECSVLVVLRVPMGQFSGDPVDILGASLNPGFRTICGAVQEPVRQNPLDSVQVRFGLKIISRTYRGNWRSGLDSHSGGYGFESKSAHHNLYFLIGFPKSLKANTVTVPYCTTCPIFLPRSRMSEQLAPSLMQWPRCRRDVKTYAHLKPVHDKGMGLSSCRSNKVGRKLILALAVKPSPRSPWPAVKRGLRKKKQGREAWRVVRLRELVGTA</sequence>
<keyword evidence="3" id="KW-1185">Reference proteome</keyword>
<feature type="compositionally biased region" description="Polar residues" evidence="1">
    <location>
        <begin position="28"/>
        <end position="44"/>
    </location>
</feature>
<dbReference type="EMBL" id="JARBHB010000006">
    <property type="protein sequence ID" value="KAJ8881990.1"/>
    <property type="molecule type" value="Genomic_DNA"/>
</dbReference>
<reference evidence="2 3" key="1">
    <citation type="submission" date="2023-02" db="EMBL/GenBank/DDBJ databases">
        <title>LHISI_Scaffold_Assembly.</title>
        <authorList>
            <person name="Stuart O.P."/>
            <person name="Cleave R."/>
            <person name="Magrath M.J.L."/>
            <person name="Mikheyev A.S."/>
        </authorList>
    </citation>
    <scope>NUCLEOTIDE SEQUENCE [LARGE SCALE GENOMIC DNA]</scope>
    <source>
        <strain evidence="2">Daus_M_001</strain>
        <tissue evidence="2">Leg muscle</tissue>
    </source>
</reference>
<accession>A0ABQ9HCI5</accession>
<evidence type="ECO:0000256" key="1">
    <source>
        <dbReference type="SAM" id="MobiDB-lite"/>
    </source>
</evidence>
<comment type="caution">
    <text evidence="2">The sequence shown here is derived from an EMBL/GenBank/DDBJ whole genome shotgun (WGS) entry which is preliminary data.</text>
</comment>
<evidence type="ECO:0000313" key="3">
    <source>
        <dbReference type="Proteomes" id="UP001159363"/>
    </source>
</evidence>